<organism evidence="1 2">
    <name type="scientific">Trifolium subterraneum</name>
    <name type="common">Subterranean clover</name>
    <dbReference type="NCBI Taxonomy" id="3900"/>
    <lineage>
        <taxon>Eukaryota</taxon>
        <taxon>Viridiplantae</taxon>
        <taxon>Streptophyta</taxon>
        <taxon>Embryophyta</taxon>
        <taxon>Tracheophyta</taxon>
        <taxon>Spermatophyta</taxon>
        <taxon>Magnoliopsida</taxon>
        <taxon>eudicotyledons</taxon>
        <taxon>Gunneridae</taxon>
        <taxon>Pentapetalae</taxon>
        <taxon>rosids</taxon>
        <taxon>fabids</taxon>
        <taxon>Fabales</taxon>
        <taxon>Fabaceae</taxon>
        <taxon>Papilionoideae</taxon>
        <taxon>50 kb inversion clade</taxon>
        <taxon>NPAAA clade</taxon>
        <taxon>Hologalegina</taxon>
        <taxon>IRL clade</taxon>
        <taxon>Trifolieae</taxon>
        <taxon>Trifolium</taxon>
    </lineage>
</organism>
<proteinExistence type="predicted"/>
<accession>A0A2Z6NNX7</accession>
<keyword evidence="2" id="KW-1185">Reference proteome</keyword>
<dbReference type="Proteomes" id="UP000242715">
    <property type="component" value="Unassembled WGS sequence"/>
</dbReference>
<reference evidence="2" key="1">
    <citation type="journal article" date="2017" name="Front. Plant Sci.">
        <title>Climate Clever Clovers: New Paradigm to Reduce the Environmental Footprint of Ruminants by Breeding Low Methanogenic Forages Utilizing Haplotype Variation.</title>
        <authorList>
            <person name="Kaur P."/>
            <person name="Appels R."/>
            <person name="Bayer P.E."/>
            <person name="Keeble-Gagnere G."/>
            <person name="Wang J."/>
            <person name="Hirakawa H."/>
            <person name="Shirasawa K."/>
            <person name="Vercoe P."/>
            <person name="Stefanova K."/>
            <person name="Durmic Z."/>
            <person name="Nichols P."/>
            <person name="Revell C."/>
            <person name="Isobe S.N."/>
            <person name="Edwards D."/>
            <person name="Erskine W."/>
        </authorList>
    </citation>
    <scope>NUCLEOTIDE SEQUENCE [LARGE SCALE GENOMIC DNA]</scope>
    <source>
        <strain evidence="2">cv. Daliak</strain>
    </source>
</reference>
<evidence type="ECO:0000313" key="2">
    <source>
        <dbReference type="Proteomes" id="UP000242715"/>
    </source>
</evidence>
<gene>
    <name evidence="1" type="ORF">TSUD_286120</name>
</gene>
<name>A0A2Z6NNX7_TRISU</name>
<dbReference type="AlphaFoldDB" id="A0A2Z6NNX7"/>
<sequence length="92" mass="10310">MGNHFLIPFYIHQPGPLLLEKAYDVEKKFILRGAPVRPRVGICGRVWFGFGSSKCDLIKVNTLDTFPCDIAIVFGFSSATRIKIDRLNGVQV</sequence>
<dbReference type="EMBL" id="DF974148">
    <property type="protein sequence ID" value="GAU45751.1"/>
    <property type="molecule type" value="Genomic_DNA"/>
</dbReference>
<protein>
    <submittedName>
        <fullName evidence="1">Uncharacterized protein</fullName>
    </submittedName>
</protein>
<evidence type="ECO:0000313" key="1">
    <source>
        <dbReference type="EMBL" id="GAU45751.1"/>
    </source>
</evidence>